<proteinExistence type="predicted"/>
<keyword evidence="3" id="KW-1185">Reference proteome</keyword>
<feature type="transmembrane region" description="Helical" evidence="1">
    <location>
        <begin position="99"/>
        <end position="127"/>
    </location>
</feature>
<dbReference type="Proteomes" id="UP000789390">
    <property type="component" value="Unassembled WGS sequence"/>
</dbReference>
<evidence type="ECO:0000313" key="3">
    <source>
        <dbReference type="Proteomes" id="UP000789390"/>
    </source>
</evidence>
<keyword evidence="1" id="KW-1133">Transmembrane helix</keyword>
<protein>
    <recommendedName>
        <fullName evidence="4">Transmembrane protein</fullName>
    </recommendedName>
</protein>
<feature type="transmembrane region" description="Helical" evidence="1">
    <location>
        <begin position="41"/>
        <end position="60"/>
    </location>
</feature>
<evidence type="ECO:0008006" key="4">
    <source>
        <dbReference type="Google" id="ProtNLM"/>
    </source>
</evidence>
<sequence length="156" mass="17864">MIKLVNLATGFYRSYQLGLIEFVSLYVLLGEYDGVKAFSCISNTLVAFILAMFSALLVYAVSNKHRQLMMPWLFTTILIACTRDVYMLIRSFFYASAGTWLGVLYVAAMVMQITLGMYLWWIVYGFYHELKDKEDEKRKKDLLVCNSSTNPAISDA</sequence>
<reference evidence="2" key="1">
    <citation type="submission" date="2021-11" db="EMBL/GenBank/DDBJ databases">
        <authorList>
            <person name="Schell T."/>
        </authorList>
    </citation>
    <scope>NUCLEOTIDE SEQUENCE</scope>
    <source>
        <strain evidence="2">M5</strain>
    </source>
</reference>
<dbReference type="OrthoDB" id="6336654at2759"/>
<evidence type="ECO:0000256" key="1">
    <source>
        <dbReference type="SAM" id="Phobius"/>
    </source>
</evidence>
<feature type="transmembrane region" description="Helical" evidence="1">
    <location>
        <begin position="72"/>
        <end position="93"/>
    </location>
</feature>
<gene>
    <name evidence="2" type="ORF">DGAL_LOCUS9366</name>
</gene>
<feature type="transmembrane region" description="Helical" evidence="1">
    <location>
        <begin position="12"/>
        <end position="29"/>
    </location>
</feature>
<comment type="caution">
    <text evidence="2">The sequence shown here is derived from an EMBL/GenBank/DDBJ whole genome shotgun (WGS) entry which is preliminary data.</text>
</comment>
<keyword evidence="1" id="KW-0812">Transmembrane</keyword>
<keyword evidence="1" id="KW-0472">Membrane</keyword>
<dbReference type="PANTHER" id="PTHR34609">
    <property type="entry name" value="GEO08273P1-RELATED"/>
    <property type="match status" value="1"/>
</dbReference>
<organism evidence="2 3">
    <name type="scientific">Daphnia galeata</name>
    <dbReference type="NCBI Taxonomy" id="27404"/>
    <lineage>
        <taxon>Eukaryota</taxon>
        <taxon>Metazoa</taxon>
        <taxon>Ecdysozoa</taxon>
        <taxon>Arthropoda</taxon>
        <taxon>Crustacea</taxon>
        <taxon>Branchiopoda</taxon>
        <taxon>Diplostraca</taxon>
        <taxon>Cladocera</taxon>
        <taxon>Anomopoda</taxon>
        <taxon>Daphniidae</taxon>
        <taxon>Daphnia</taxon>
    </lineage>
</organism>
<dbReference type="EMBL" id="CAKKLH010000223">
    <property type="protein sequence ID" value="CAH0106215.1"/>
    <property type="molecule type" value="Genomic_DNA"/>
</dbReference>
<dbReference type="PANTHER" id="PTHR34609:SF17">
    <property type="entry name" value="GEO08273P1-RELATED"/>
    <property type="match status" value="1"/>
</dbReference>
<name>A0A8J2WP20_9CRUS</name>
<evidence type="ECO:0000313" key="2">
    <source>
        <dbReference type="EMBL" id="CAH0106215.1"/>
    </source>
</evidence>
<dbReference type="AlphaFoldDB" id="A0A8J2WP20"/>
<dbReference type="InterPro" id="IPR053077">
    <property type="entry name" value="MARVEL_domain_protein_3"/>
</dbReference>
<accession>A0A8J2WP20</accession>